<name>A0ABQ1P2Q1_9BACI</name>
<dbReference type="RefSeq" id="WP_062445933.1">
    <property type="nucleotide sequence ID" value="NZ_BMCJ01000003.1"/>
</dbReference>
<dbReference type="InterPro" id="IPR036390">
    <property type="entry name" value="WH_DNA-bd_sf"/>
</dbReference>
<dbReference type="SUPFAM" id="SSF55781">
    <property type="entry name" value="GAF domain-like"/>
    <property type="match status" value="1"/>
</dbReference>
<dbReference type="Proteomes" id="UP000619534">
    <property type="component" value="Unassembled WGS sequence"/>
</dbReference>
<dbReference type="PANTHER" id="PTHR30136:SF35">
    <property type="entry name" value="HTH-TYPE TRANSCRIPTIONAL REGULATOR RV1719"/>
    <property type="match status" value="1"/>
</dbReference>
<dbReference type="SMART" id="SM00346">
    <property type="entry name" value="HTH_ICLR"/>
    <property type="match status" value="1"/>
</dbReference>
<keyword evidence="7" id="KW-1185">Reference proteome</keyword>
<feature type="domain" description="IclR-ED" evidence="5">
    <location>
        <begin position="68"/>
        <end position="250"/>
    </location>
</feature>
<evidence type="ECO:0000259" key="5">
    <source>
        <dbReference type="PROSITE" id="PS51078"/>
    </source>
</evidence>
<dbReference type="InterPro" id="IPR005471">
    <property type="entry name" value="Tscrpt_reg_IclR_N"/>
</dbReference>
<protein>
    <submittedName>
        <fullName evidence="6">IclR family transcriptional regulator</fullName>
    </submittedName>
</protein>
<evidence type="ECO:0000313" key="6">
    <source>
        <dbReference type="EMBL" id="GGC89608.1"/>
    </source>
</evidence>
<dbReference type="Gene3D" id="1.10.10.10">
    <property type="entry name" value="Winged helix-like DNA-binding domain superfamily/Winged helix DNA-binding domain"/>
    <property type="match status" value="1"/>
</dbReference>
<proteinExistence type="predicted"/>
<sequence>MSSYKVPALEKTIAILNLLEQSPDGLTATEFYKELKLPKTSVFSILSVLEENEFVKKKANGKYILGVRLFHLGMSYLENLDLVKVSRPYLQQLMRDTGYTIHLGVMDKDEVVYVDKVEANTFVQFSTYPGKRLEFHTCGIGKAIAAYYDRKSLNELLSNDLKSYTPATITKPDELLKEFEKVRNNGFALEDEEGEPGIRCIGVPIFGKDGNVIAGISLTALTVHLTDKLVDDIAGQVIKTGKKISNEFGGSYQLEKIKG</sequence>
<dbReference type="EMBL" id="BMCJ01000003">
    <property type="protein sequence ID" value="GGC89608.1"/>
    <property type="molecule type" value="Genomic_DNA"/>
</dbReference>
<dbReference type="PROSITE" id="PS51077">
    <property type="entry name" value="HTH_ICLR"/>
    <property type="match status" value="1"/>
</dbReference>
<keyword evidence="3" id="KW-0804">Transcription</keyword>
<accession>A0ABQ1P2Q1</accession>
<gene>
    <name evidence="6" type="ORF">GCM10007216_20440</name>
</gene>
<keyword evidence="1" id="KW-0805">Transcription regulation</keyword>
<dbReference type="Gene3D" id="3.30.450.40">
    <property type="match status" value="1"/>
</dbReference>
<dbReference type="Pfam" id="PF01614">
    <property type="entry name" value="IclR_C"/>
    <property type="match status" value="1"/>
</dbReference>
<evidence type="ECO:0000259" key="4">
    <source>
        <dbReference type="PROSITE" id="PS51077"/>
    </source>
</evidence>
<evidence type="ECO:0000256" key="3">
    <source>
        <dbReference type="ARBA" id="ARBA00023163"/>
    </source>
</evidence>
<feature type="domain" description="HTH iclR-type" evidence="4">
    <location>
        <begin position="6"/>
        <end position="67"/>
    </location>
</feature>
<evidence type="ECO:0000256" key="2">
    <source>
        <dbReference type="ARBA" id="ARBA00023125"/>
    </source>
</evidence>
<dbReference type="InterPro" id="IPR029016">
    <property type="entry name" value="GAF-like_dom_sf"/>
</dbReference>
<dbReference type="InterPro" id="IPR014757">
    <property type="entry name" value="Tscrpt_reg_IclR_C"/>
</dbReference>
<dbReference type="PANTHER" id="PTHR30136">
    <property type="entry name" value="HELIX-TURN-HELIX TRANSCRIPTIONAL REGULATOR, ICLR FAMILY"/>
    <property type="match status" value="1"/>
</dbReference>
<dbReference type="Pfam" id="PF09339">
    <property type="entry name" value="HTH_IclR"/>
    <property type="match status" value="1"/>
</dbReference>
<dbReference type="InterPro" id="IPR036388">
    <property type="entry name" value="WH-like_DNA-bd_sf"/>
</dbReference>
<reference evidence="7" key="1">
    <citation type="journal article" date="2019" name="Int. J. Syst. Evol. Microbiol.">
        <title>The Global Catalogue of Microorganisms (GCM) 10K type strain sequencing project: providing services to taxonomists for standard genome sequencing and annotation.</title>
        <authorList>
            <consortium name="The Broad Institute Genomics Platform"/>
            <consortium name="The Broad Institute Genome Sequencing Center for Infectious Disease"/>
            <person name="Wu L."/>
            <person name="Ma J."/>
        </authorList>
    </citation>
    <scope>NUCLEOTIDE SEQUENCE [LARGE SCALE GENOMIC DNA]</scope>
    <source>
        <strain evidence="7">CCM 7282</strain>
    </source>
</reference>
<evidence type="ECO:0000256" key="1">
    <source>
        <dbReference type="ARBA" id="ARBA00023015"/>
    </source>
</evidence>
<evidence type="ECO:0000313" key="7">
    <source>
        <dbReference type="Proteomes" id="UP000619534"/>
    </source>
</evidence>
<comment type="caution">
    <text evidence="6">The sequence shown here is derived from an EMBL/GenBank/DDBJ whole genome shotgun (WGS) entry which is preliminary data.</text>
</comment>
<keyword evidence="2" id="KW-0238">DNA-binding</keyword>
<organism evidence="6 7">
    <name type="scientific">Thalassobacillus devorans</name>
    <dbReference type="NCBI Taxonomy" id="279813"/>
    <lineage>
        <taxon>Bacteria</taxon>
        <taxon>Bacillati</taxon>
        <taxon>Bacillota</taxon>
        <taxon>Bacilli</taxon>
        <taxon>Bacillales</taxon>
        <taxon>Bacillaceae</taxon>
        <taxon>Thalassobacillus</taxon>
    </lineage>
</organism>
<dbReference type="PROSITE" id="PS51078">
    <property type="entry name" value="ICLR_ED"/>
    <property type="match status" value="1"/>
</dbReference>
<dbReference type="InterPro" id="IPR050707">
    <property type="entry name" value="HTH_MetabolicPath_Reg"/>
</dbReference>
<dbReference type="SUPFAM" id="SSF46785">
    <property type="entry name" value="Winged helix' DNA-binding domain"/>
    <property type="match status" value="1"/>
</dbReference>